<feature type="region of interest" description="Disordered" evidence="1">
    <location>
        <begin position="1"/>
        <end position="22"/>
    </location>
</feature>
<dbReference type="EMBL" id="JASSZA010000021">
    <property type="protein sequence ID" value="KAK2085016.1"/>
    <property type="molecule type" value="Genomic_DNA"/>
</dbReference>
<dbReference type="Proteomes" id="UP001266305">
    <property type="component" value="Unassembled WGS sequence"/>
</dbReference>
<comment type="caution">
    <text evidence="2">The sequence shown here is derived from an EMBL/GenBank/DDBJ whole genome shotgun (WGS) entry which is preliminary data.</text>
</comment>
<keyword evidence="3" id="KW-1185">Reference proteome</keyword>
<accession>A0ABQ9TJW2</accession>
<reference evidence="2 3" key="1">
    <citation type="submission" date="2023-05" db="EMBL/GenBank/DDBJ databases">
        <title>B98-5 Cell Line De Novo Hybrid Assembly: An Optical Mapping Approach.</title>
        <authorList>
            <person name="Kananen K."/>
            <person name="Auerbach J.A."/>
            <person name="Kautto E."/>
            <person name="Blachly J.S."/>
        </authorList>
    </citation>
    <scope>NUCLEOTIDE SEQUENCE [LARGE SCALE GENOMIC DNA]</scope>
    <source>
        <strain evidence="2">B95-8</strain>
        <tissue evidence="2">Cell line</tissue>
    </source>
</reference>
<proteinExistence type="predicted"/>
<organism evidence="2 3">
    <name type="scientific">Saguinus oedipus</name>
    <name type="common">Cotton-top tamarin</name>
    <name type="synonym">Oedipomidas oedipus</name>
    <dbReference type="NCBI Taxonomy" id="9490"/>
    <lineage>
        <taxon>Eukaryota</taxon>
        <taxon>Metazoa</taxon>
        <taxon>Chordata</taxon>
        <taxon>Craniata</taxon>
        <taxon>Vertebrata</taxon>
        <taxon>Euteleostomi</taxon>
        <taxon>Mammalia</taxon>
        <taxon>Eutheria</taxon>
        <taxon>Euarchontoglires</taxon>
        <taxon>Primates</taxon>
        <taxon>Haplorrhini</taxon>
        <taxon>Platyrrhini</taxon>
        <taxon>Cebidae</taxon>
        <taxon>Callitrichinae</taxon>
        <taxon>Saguinus</taxon>
    </lineage>
</organism>
<name>A0ABQ9TJW2_SAGOE</name>
<gene>
    <name evidence="2" type="ORF">P7K49_036316</name>
</gene>
<feature type="non-terminal residue" evidence="2">
    <location>
        <position position="1"/>
    </location>
</feature>
<evidence type="ECO:0000313" key="3">
    <source>
        <dbReference type="Proteomes" id="UP001266305"/>
    </source>
</evidence>
<evidence type="ECO:0000256" key="1">
    <source>
        <dbReference type="SAM" id="MobiDB-lite"/>
    </source>
</evidence>
<protein>
    <submittedName>
        <fullName evidence="2">Uncharacterized protein</fullName>
    </submittedName>
</protein>
<sequence length="118" mass="12718">TSHSAGRHPWDRPHLPGTPGFLAQSTVSEPGTAWRDHTRLPARRGGNPALRLPRGFPAPSAIPQPGAGARLARSLHPHRALVTAPPTGPRGLSAFPALFNRTMPQRSPLFCTLYVLQQ</sequence>
<evidence type="ECO:0000313" key="2">
    <source>
        <dbReference type="EMBL" id="KAK2085016.1"/>
    </source>
</evidence>